<dbReference type="Gene3D" id="2.170.130.10">
    <property type="entry name" value="TonB-dependent receptor, plug domain"/>
    <property type="match status" value="1"/>
</dbReference>
<keyword evidence="2 11" id="KW-0813">Transport</keyword>
<dbReference type="GO" id="GO:0009279">
    <property type="term" value="C:cell outer membrane"/>
    <property type="evidence" value="ECO:0007669"/>
    <property type="project" value="UniProtKB-SubCell"/>
</dbReference>
<keyword evidence="7" id="KW-0406">Ion transport</keyword>
<organism evidence="14 15">
    <name type="scientific">Flavobacterium supellecticarium</name>
    <dbReference type="NCBI Taxonomy" id="2565924"/>
    <lineage>
        <taxon>Bacteria</taxon>
        <taxon>Pseudomonadati</taxon>
        <taxon>Bacteroidota</taxon>
        <taxon>Flavobacteriia</taxon>
        <taxon>Flavobacteriales</taxon>
        <taxon>Flavobacteriaceae</taxon>
        <taxon>Flavobacterium</taxon>
    </lineage>
</organism>
<evidence type="ECO:0000256" key="10">
    <source>
        <dbReference type="ARBA" id="ARBA00023237"/>
    </source>
</evidence>
<accession>A0A4V3W8A6</accession>
<proteinExistence type="inferred from homology"/>
<dbReference type="SUPFAM" id="SSF49464">
    <property type="entry name" value="Carboxypeptidase regulatory domain-like"/>
    <property type="match status" value="1"/>
</dbReference>
<keyword evidence="6" id="KW-0408">Iron</keyword>
<feature type="domain" description="TonB-dependent receptor plug" evidence="13">
    <location>
        <begin position="115"/>
        <end position="240"/>
    </location>
</feature>
<dbReference type="OrthoDB" id="9768177at2"/>
<reference evidence="14 15" key="1">
    <citation type="submission" date="2019-04" db="EMBL/GenBank/DDBJ databases">
        <title>Flavobacterium sp. nov. isolated from construction timber.</title>
        <authorList>
            <person name="Lin S.-Y."/>
            <person name="Chang C.-T."/>
            <person name="Young C.-C."/>
        </authorList>
    </citation>
    <scope>NUCLEOTIDE SEQUENCE [LARGE SCALE GENOMIC DNA]</scope>
    <source>
        <strain evidence="14 15">CC-CTC003</strain>
    </source>
</reference>
<feature type="signal peptide" evidence="12">
    <location>
        <begin position="1"/>
        <end position="22"/>
    </location>
</feature>
<dbReference type="InterPro" id="IPR023997">
    <property type="entry name" value="TonB-dep_OMP_SusC/RagA_CS"/>
</dbReference>
<feature type="chain" id="PRO_5020865254" evidence="12">
    <location>
        <begin position="23"/>
        <end position="1075"/>
    </location>
</feature>
<dbReference type="SUPFAM" id="SSF56935">
    <property type="entry name" value="Porins"/>
    <property type="match status" value="1"/>
</dbReference>
<dbReference type="InterPro" id="IPR036942">
    <property type="entry name" value="Beta-barrel_TonB_sf"/>
</dbReference>
<evidence type="ECO:0000256" key="9">
    <source>
        <dbReference type="ARBA" id="ARBA00023136"/>
    </source>
</evidence>
<evidence type="ECO:0000256" key="3">
    <source>
        <dbReference type="ARBA" id="ARBA00022452"/>
    </source>
</evidence>
<evidence type="ECO:0000256" key="2">
    <source>
        <dbReference type="ARBA" id="ARBA00022448"/>
    </source>
</evidence>
<dbReference type="Pfam" id="PF07715">
    <property type="entry name" value="Plug"/>
    <property type="match status" value="1"/>
</dbReference>
<keyword evidence="15" id="KW-1185">Reference proteome</keyword>
<dbReference type="InterPro" id="IPR008969">
    <property type="entry name" value="CarboxyPept-like_regulatory"/>
</dbReference>
<comment type="caution">
    <text evidence="14">The sequence shown here is derived from an EMBL/GenBank/DDBJ whole genome shotgun (WGS) entry which is preliminary data.</text>
</comment>
<evidence type="ECO:0000313" key="14">
    <source>
        <dbReference type="EMBL" id="THF50494.1"/>
    </source>
</evidence>
<dbReference type="EMBL" id="SSNZ01000003">
    <property type="protein sequence ID" value="THF50494.1"/>
    <property type="molecule type" value="Genomic_DNA"/>
</dbReference>
<evidence type="ECO:0000256" key="7">
    <source>
        <dbReference type="ARBA" id="ARBA00023065"/>
    </source>
</evidence>
<comment type="similarity">
    <text evidence="11">Belongs to the TonB-dependent receptor family.</text>
</comment>
<keyword evidence="5 11" id="KW-0812">Transmembrane</keyword>
<protein>
    <submittedName>
        <fullName evidence="14">SusC/RagA family TonB-linked outer membrane protein</fullName>
    </submittedName>
</protein>
<keyword evidence="10 11" id="KW-0998">Cell outer membrane</keyword>
<dbReference type="AlphaFoldDB" id="A0A4V3W8A6"/>
<dbReference type="InterPro" id="IPR023996">
    <property type="entry name" value="TonB-dep_OMP_SusC/RagA"/>
</dbReference>
<evidence type="ECO:0000256" key="6">
    <source>
        <dbReference type="ARBA" id="ARBA00023004"/>
    </source>
</evidence>
<evidence type="ECO:0000256" key="1">
    <source>
        <dbReference type="ARBA" id="ARBA00004571"/>
    </source>
</evidence>
<dbReference type="Proteomes" id="UP000307507">
    <property type="component" value="Unassembled WGS sequence"/>
</dbReference>
<keyword evidence="8" id="KW-0798">TonB box</keyword>
<dbReference type="PROSITE" id="PS52016">
    <property type="entry name" value="TONB_DEPENDENT_REC_3"/>
    <property type="match status" value="1"/>
</dbReference>
<dbReference type="PANTHER" id="PTHR32552">
    <property type="entry name" value="FERRICHROME IRON RECEPTOR-RELATED"/>
    <property type="match status" value="1"/>
</dbReference>
<dbReference type="Gene3D" id="2.60.40.1120">
    <property type="entry name" value="Carboxypeptidase-like, regulatory domain"/>
    <property type="match status" value="1"/>
</dbReference>
<dbReference type="PANTHER" id="PTHR32552:SF81">
    <property type="entry name" value="TONB-DEPENDENT OUTER MEMBRANE RECEPTOR"/>
    <property type="match status" value="1"/>
</dbReference>
<dbReference type="RefSeq" id="WP_136403040.1">
    <property type="nucleotide sequence ID" value="NZ_SSNZ01000003.1"/>
</dbReference>
<dbReference type="Pfam" id="PF13715">
    <property type="entry name" value="CarbopepD_reg_2"/>
    <property type="match status" value="1"/>
</dbReference>
<gene>
    <name evidence="14" type="ORF">E6C50_09710</name>
</gene>
<sequence length="1075" mass="117474">MRVKIKSFLTLFLVLLVQNLIAQERIVSGKVTDTNGLPLPGVSVVEKGTTNGTQTDFDGNYKVKVAPTATLVYTFIGMRTQEVKASTTVLNVKMEDEAKVLEGVVVTALGISRDKKSLGYSSQKLDERAVNSSPTVNFLNNLSGKVSGLEVKTNSNFGGSTNIVLRGSKSLTGNNQALMVVDGVPISNSNLNSDYTQSGRRGFDYGNSASDIDPNNIESITVLKGAAATALYGSQAANGAIMITTKKGKKNNAMGVSISSTTSIGSYDKKTFAKYQKGYGAGGYSGADDSFITTDVNGDGINDLLLDMTADASYGNAFNPNLMVYQWNAFDQGNPNFGKPTPWVAGANDPGTFFKNSFSTINSININGGDEKNTYNFSYTNNNETGILPNSILNRNIINGNFGRDLNDKIKATTFFTYVNQNTTGRNSIGYNDNIITGFRQWWPTNIDIAELRNSYFRNMTNATWNMNSPVDGDFSPAYWNNPYWDRYENYSSDKRTRFLAGATISADVVKNVNILGRVTIDNSFDRQEIRKAIGSHAEEFGIQNLDETSGYNLYTRNFTQQTYDFIATYNFNMGEDFSGKLLAGSTFIKSNADSFESSTIGGLVAPHLFTLANSKSFVAPIESEIDYQKLGLYAQASFDYKRTIFIEGSFRRDQSTALPTNNNKYNYYSVGASLIASEFINAPWLSNLKLRGNYAVVGNDPAPGLIGSKVNNGIIGGNLMFSNGTVYSDFNSLKAEKLKSWEFGLEAAMFKNRLNFDVSLYQSNTTDQIYNVPQSTSTSYATSRINAGEMRNRGIEASLFGSPIKTEDFEWQIAINWSKNKNEVVSLNQGRDNLQLATFQSGVSLNATVGEPYGTLRGTDYVYDANGNKVVDSDGYYLTATNKVIGNIQADWIGGISNRFTYKNVSLNFLIDVKQGGDLYSLDMAYGLYSGIYPETAGLNDLGNPVRNSIANGGGVILEGVYADGTPNTTRIEANYVGSAFGTQSAPAKAFIYDASYVKLREVGLSYNFNNKLLERTFFKSLSLSLLGNNLWIIDKNVPYADPEAGTSSGNIQGYQSGVMPTTRVYSLNIKASF</sequence>
<evidence type="ECO:0000256" key="11">
    <source>
        <dbReference type="PROSITE-ProRule" id="PRU01360"/>
    </source>
</evidence>
<evidence type="ECO:0000256" key="8">
    <source>
        <dbReference type="ARBA" id="ARBA00023077"/>
    </source>
</evidence>
<keyword evidence="3 11" id="KW-1134">Transmembrane beta strand</keyword>
<dbReference type="InterPro" id="IPR037066">
    <property type="entry name" value="Plug_dom_sf"/>
</dbReference>
<evidence type="ECO:0000256" key="5">
    <source>
        <dbReference type="ARBA" id="ARBA00022692"/>
    </source>
</evidence>
<keyword evidence="9 11" id="KW-0472">Membrane</keyword>
<evidence type="ECO:0000313" key="15">
    <source>
        <dbReference type="Proteomes" id="UP000307507"/>
    </source>
</evidence>
<evidence type="ECO:0000256" key="4">
    <source>
        <dbReference type="ARBA" id="ARBA00022496"/>
    </source>
</evidence>
<dbReference type="Gene3D" id="2.40.170.20">
    <property type="entry name" value="TonB-dependent receptor, beta-barrel domain"/>
    <property type="match status" value="1"/>
</dbReference>
<dbReference type="NCBIfam" id="TIGR04057">
    <property type="entry name" value="SusC_RagA_signa"/>
    <property type="match status" value="1"/>
</dbReference>
<evidence type="ECO:0000259" key="13">
    <source>
        <dbReference type="Pfam" id="PF07715"/>
    </source>
</evidence>
<evidence type="ECO:0000256" key="12">
    <source>
        <dbReference type="SAM" id="SignalP"/>
    </source>
</evidence>
<dbReference type="GO" id="GO:0006826">
    <property type="term" value="P:iron ion transport"/>
    <property type="evidence" value="ECO:0007669"/>
    <property type="project" value="UniProtKB-KW"/>
</dbReference>
<keyword evidence="12" id="KW-0732">Signal</keyword>
<keyword evidence="4" id="KW-0410">Iron transport</keyword>
<dbReference type="NCBIfam" id="TIGR04056">
    <property type="entry name" value="OMP_RagA_SusC"/>
    <property type="match status" value="1"/>
</dbReference>
<comment type="subcellular location">
    <subcellularLocation>
        <location evidence="1 11">Cell outer membrane</location>
        <topology evidence="1 11">Multi-pass membrane protein</topology>
    </subcellularLocation>
</comment>
<name>A0A4V3W8A6_9FLAO</name>
<dbReference type="InterPro" id="IPR039426">
    <property type="entry name" value="TonB-dep_rcpt-like"/>
</dbReference>
<dbReference type="InterPro" id="IPR012910">
    <property type="entry name" value="Plug_dom"/>
</dbReference>